<dbReference type="InterPro" id="IPR036653">
    <property type="entry name" value="CinA-like_C"/>
</dbReference>
<dbReference type="Gene3D" id="3.40.980.10">
    <property type="entry name" value="MoaB/Mog-like domain"/>
    <property type="match status" value="1"/>
</dbReference>
<dbReference type="InterPro" id="IPR008135">
    <property type="entry name" value="Competence-induced_CinA"/>
</dbReference>
<dbReference type="PIRSF" id="PIRSF006728">
    <property type="entry name" value="CinA"/>
    <property type="match status" value="1"/>
</dbReference>
<dbReference type="InterPro" id="IPR036425">
    <property type="entry name" value="MoaB/Mog-like_dom_sf"/>
</dbReference>
<dbReference type="InterPro" id="IPR001453">
    <property type="entry name" value="MoaB/Mog_dom"/>
</dbReference>
<feature type="domain" description="MoaB/Mog" evidence="2">
    <location>
        <begin position="4"/>
        <end position="170"/>
    </location>
</feature>
<dbReference type="PATRIC" id="fig|39777.7.peg.1743"/>
<comment type="similarity">
    <text evidence="1">Belongs to the CinA family.</text>
</comment>
<dbReference type="Pfam" id="PF02464">
    <property type="entry name" value="CinA"/>
    <property type="match status" value="1"/>
</dbReference>
<protein>
    <recommendedName>
        <fullName evidence="1">Putative competence-damage inducible protein</fullName>
    </recommendedName>
</protein>
<reference evidence="3 4" key="1">
    <citation type="submission" date="2016-01" db="EMBL/GenBank/DDBJ databases">
        <authorList>
            <person name="Oliw E.H."/>
        </authorList>
    </citation>
    <scope>NUCLEOTIDE SEQUENCE [LARGE SCALE GENOMIC DNA]</scope>
    <source>
        <strain evidence="3 4">CMW7756B</strain>
    </source>
</reference>
<dbReference type="NCBIfam" id="TIGR00199">
    <property type="entry name" value="PncC_domain"/>
    <property type="match status" value="1"/>
</dbReference>
<dbReference type="STRING" id="39777.B7L28_06030"/>
<dbReference type="InterPro" id="IPR050101">
    <property type="entry name" value="CinA"/>
</dbReference>
<evidence type="ECO:0000259" key="2">
    <source>
        <dbReference type="SMART" id="SM00852"/>
    </source>
</evidence>
<dbReference type="AlphaFoldDB" id="A0A133S1R4"/>
<dbReference type="Gene3D" id="3.30.70.2860">
    <property type="match status" value="1"/>
</dbReference>
<dbReference type="InterPro" id="IPR041424">
    <property type="entry name" value="CinA_KH"/>
</dbReference>
<gene>
    <name evidence="1" type="primary">cinA</name>
    <name evidence="3" type="ORF">HMPREF3233_01779</name>
</gene>
<name>A0A133S1R4_9FIRM</name>
<dbReference type="RefSeq" id="WP_038123103.1">
    <property type="nucleotide sequence ID" value="NZ_CALLHQ010000005.1"/>
</dbReference>
<comment type="caution">
    <text evidence="3">The sequence shown here is derived from an EMBL/GenBank/DDBJ whole genome shotgun (WGS) entry which is preliminary data.</text>
</comment>
<dbReference type="PANTHER" id="PTHR13939">
    <property type="entry name" value="NICOTINAMIDE-NUCLEOTIDE AMIDOHYDROLASE PNCC"/>
    <property type="match status" value="1"/>
</dbReference>
<dbReference type="CDD" id="cd00885">
    <property type="entry name" value="cinA"/>
    <property type="match status" value="1"/>
</dbReference>
<dbReference type="NCBIfam" id="TIGR00200">
    <property type="entry name" value="cinA_nterm"/>
    <property type="match status" value="1"/>
</dbReference>
<sequence>MIVELISTGSELLLGDTVNTNVSWLAQELNKLGYTIAYQSVVGDNPGRMSEVFKKAAQRADLVISTGGLGPTQGDITRQVLASSLNRGVVYNDDAMAEVRQFFKRVGREMPDASRREAMLPDDSSVLANPVGVAPGVVTVDGDVTYILLPGPPGEMKGMFTQSVVPYLHKRFGSQGVVTSYRYGVYDIREIDLEERVMDLIKQQSNPTIALLIKKGYIELRITAKASSLDEAHRLLNPWDEIIRRRLGSLIGRKLDISMEETLGNTLKESSATIATAESCTSGLVGKLLTNVSGSSDYYMGGIISYSNDVKHRVLGVPQDLLDTYGAVSEQVAKAMAEGAKRVCNTTYAVSTTGIAGPGGGTPDKPVGLVWFGVTGPYGTVAHKANLIGNREDIRQSAAELALYYMNLYIQEKGDK</sequence>
<dbReference type="SMART" id="SM00852">
    <property type="entry name" value="MoCF_biosynth"/>
    <property type="match status" value="1"/>
</dbReference>
<dbReference type="Proteomes" id="UP000070226">
    <property type="component" value="Unassembled WGS sequence"/>
</dbReference>
<dbReference type="SUPFAM" id="SSF142433">
    <property type="entry name" value="CinA-like"/>
    <property type="match status" value="1"/>
</dbReference>
<dbReference type="HAMAP" id="MF_00226_B">
    <property type="entry name" value="CinA_B"/>
    <property type="match status" value="1"/>
</dbReference>
<dbReference type="EMBL" id="LRQT01000096">
    <property type="protein sequence ID" value="KXA62305.1"/>
    <property type="molecule type" value="Genomic_DNA"/>
</dbReference>
<proteinExistence type="inferred from homology"/>
<dbReference type="Pfam" id="PF00994">
    <property type="entry name" value="MoCF_biosynth"/>
    <property type="match status" value="1"/>
</dbReference>
<accession>A0A133S1R4</accession>
<evidence type="ECO:0000313" key="3">
    <source>
        <dbReference type="EMBL" id="KXA62305.1"/>
    </source>
</evidence>
<dbReference type="InterPro" id="IPR008136">
    <property type="entry name" value="CinA_C"/>
</dbReference>
<dbReference type="Pfam" id="PF18146">
    <property type="entry name" value="CinA_KH"/>
    <property type="match status" value="1"/>
</dbReference>
<dbReference type="SUPFAM" id="SSF53218">
    <property type="entry name" value="Molybdenum cofactor biosynthesis proteins"/>
    <property type="match status" value="1"/>
</dbReference>
<evidence type="ECO:0000313" key="4">
    <source>
        <dbReference type="Proteomes" id="UP000070226"/>
    </source>
</evidence>
<dbReference type="NCBIfam" id="NF001813">
    <property type="entry name" value="PRK00549.1"/>
    <property type="match status" value="1"/>
</dbReference>
<dbReference type="NCBIfam" id="TIGR00177">
    <property type="entry name" value="molyb_syn"/>
    <property type="match status" value="1"/>
</dbReference>
<dbReference type="Gene3D" id="3.90.950.20">
    <property type="entry name" value="CinA-like"/>
    <property type="match status" value="1"/>
</dbReference>
<dbReference type="PANTHER" id="PTHR13939:SF0">
    <property type="entry name" value="NMN AMIDOHYDROLASE-LIKE PROTEIN YFAY"/>
    <property type="match status" value="1"/>
</dbReference>
<organism evidence="3">
    <name type="scientific">Veillonella atypica</name>
    <dbReference type="NCBI Taxonomy" id="39777"/>
    <lineage>
        <taxon>Bacteria</taxon>
        <taxon>Bacillati</taxon>
        <taxon>Bacillota</taxon>
        <taxon>Negativicutes</taxon>
        <taxon>Veillonellales</taxon>
        <taxon>Veillonellaceae</taxon>
        <taxon>Veillonella</taxon>
    </lineage>
</organism>
<evidence type="ECO:0000256" key="1">
    <source>
        <dbReference type="HAMAP-Rule" id="MF_00226"/>
    </source>
</evidence>